<dbReference type="InterPro" id="IPR035550">
    <property type="entry name" value="Bem1/Scd2_PX"/>
</dbReference>
<dbReference type="PANTHER" id="PTHR15706">
    <property type="entry name" value="SH3 MULTIPLE DOMAIN"/>
    <property type="match status" value="1"/>
</dbReference>
<dbReference type="PROSITE" id="PS50002">
    <property type="entry name" value="SH3"/>
    <property type="match status" value="2"/>
</dbReference>
<dbReference type="Gene3D" id="3.30.1520.10">
    <property type="entry name" value="Phox-like domain"/>
    <property type="match status" value="1"/>
</dbReference>
<dbReference type="SUPFAM" id="SSF50044">
    <property type="entry name" value="SH3-domain"/>
    <property type="match status" value="2"/>
</dbReference>
<feature type="region of interest" description="Disordered" evidence="4">
    <location>
        <begin position="436"/>
        <end position="475"/>
    </location>
</feature>
<evidence type="ECO:0000259" key="5">
    <source>
        <dbReference type="PROSITE" id="PS50002"/>
    </source>
</evidence>
<dbReference type="InterPro" id="IPR035548">
    <property type="entry name" value="Bem1/Scd2_SH3_1"/>
</dbReference>
<dbReference type="SMART" id="SM00326">
    <property type="entry name" value="SH3"/>
    <property type="match status" value="2"/>
</dbReference>
<dbReference type="EMBL" id="ML996565">
    <property type="protein sequence ID" value="KAF2762981.1"/>
    <property type="molecule type" value="Genomic_DNA"/>
</dbReference>
<name>A0A6A6WLC0_9PEZI</name>
<dbReference type="GO" id="GO:0051130">
    <property type="term" value="P:positive regulation of cellular component organization"/>
    <property type="evidence" value="ECO:0007669"/>
    <property type="project" value="UniProtKB-ARBA"/>
</dbReference>
<dbReference type="AlphaFoldDB" id="A0A6A6WLC0"/>
<protein>
    <submittedName>
        <fullName evidence="7">Uncharacterized protein</fullName>
    </submittedName>
</protein>
<dbReference type="InterPro" id="IPR051228">
    <property type="entry name" value="NADPH_Oxidase/PX-Domain"/>
</dbReference>
<dbReference type="CDD" id="cd11878">
    <property type="entry name" value="SH3_Bem1p_1"/>
    <property type="match status" value="1"/>
</dbReference>
<keyword evidence="1 3" id="KW-0728">SH3 domain</keyword>
<dbReference type="GO" id="GO:0043332">
    <property type="term" value="C:mating projection tip"/>
    <property type="evidence" value="ECO:0007669"/>
    <property type="project" value="TreeGrafter"/>
</dbReference>
<dbReference type="CDD" id="cd11879">
    <property type="entry name" value="SH3_Bem1p_2"/>
    <property type="match status" value="1"/>
</dbReference>
<dbReference type="InterPro" id="IPR036028">
    <property type="entry name" value="SH3-like_dom_sf"/>
</dbReference>
<reference evidence="7" key="1">
    <citation type="journal article" date="2020" name="Stud. Mycol.">
        <title>101 Dothideomycetes genomes: a test case for predicting lifestyles and emergence of pathogens.</title>
        <authorList>
            <person name="Haridas S."/>
            <person name="Albert R."/>
            <person name="Binder M."/>
            <person name="Bloem J."/>
            <person name="Labutti K."/>
            <person name="Salamov A."/>
            <person name="Andreopoulos B."/>
            <person name="Baker S."/>
            <person name="Barry K."/>
            <person name="Bills G."/>
            <person name="Bluhm B."/>
            <person name="Cannon C."/>
            <person name="Castanera R."/>
            <person name="Culley D."/>
            <person name="Daum C."/>
            <person name="Ezra D."/>
            <person name="Gonzalez J."/>
            <person name="Henrissat B."/>
            <person name="Kuo A."/>
            <person name="Liang C."/>
            <person name="Lipzen A."/>
            <person name="Lutzoni F."/>
            <person name="Magnuson J."/>
            <person name="Mondo S."/>
            <person name="Nolan M."/>
            <person name="Ohm R."/>
            <person name="Pangilinan J."/>
            <person name="Park H.-J."/>
            <person name="Ramirez L."/>
            <person name="Alfaro M."/>
            <person name="Sun H."/>
            <person name="Tritt A."/>
            <person name="Yoshinaga Y."/>
            <person name="Zwiers L.-H."/>
            <person name="Turgeon B."/>
            <person name="Goodwin S."/>
            <person name="Spatafora J."/>
            <person name="Crous P."/>
            <person name="Grigoriev I."/>
        </authorList>
    </citation>
    <scope>NUCLEOTIDE SEQUENCE</scope>
    <source>
        <strain evidence="7">CBS 121739</strain>
    </source>
</reference>
<dbReference type="Pfam" id="PF00018">
    <property type="entry name" value="SH3_1"/>
    <property type="match status" value="2"/>
</dbReference>
<dbReference type="GO" id="GO:0030674">
    <property type="term" value="F:protein-macromolecule adaptor activity"/>
    <property type="evidence" value="ECO:0007669"/>
    <property type="project" value="TreeGrafter"/>
</dbReference>
<dbReference type="PANTHER" id="PTHR15706:SF2">
    <property type="entry name" value="SH3 AND PX DOMAIN-CONTAINING PROTEIN 2A"/>
    <property type="match status" value="1"/>
</dbReference>
<feature type="region of interest" description="Disordered" evidence="4">
    <location>
        <begin position="237"/>
        <end position="264"/>
    </location>
</feature>
<dbReference type="RefSeq" id="XP_033605432.1">
    <property type="nucleotide sequence ID" value="XM_033741453.1"/>
</dbReference>
<gene>
    <name evidence="7" type="ORF">EJ05DRAFT_418972</name>
</gene>
<evidence type="ECO:0000256" key="4">
    <source>
        <dbReference type="SAM" id="MobiDB-lite"/>
    </source>
</evidence>
<evidence type="ECO:0000256" key="2">
    <source>
        <dbReference type="ARBA" id="ARBA00022737"/>
    </source>
</evidence>
<dbReference type="InterPro" id="IPR036871">
    <property type="entry name" value="PX_dom_sf"/>
</dbReference>
<feature type="compositionally biased region" description="Low complexity" evidence="4">
    <location>
        <begin position="246"/>
        <end position="262"/>
    </location>
</feature>
<dbReference type="GO" id="GO:0005938">
    <property type="term" value="C:cell cortex"/>
    <property type="evidence" value="ECO:0007669"/>
    <property type="project" value="UniProtKB-ARBA"/>
</dbReference>
<dbReference type="InterPro" id="IPR001452">
    <property type="entry name" value="SH3_domain"/>
</dbReference>
<dbReference type="InterPro" id="IPR001683">
    <property type="entry name" value="PX_dom"/>
</dbReference>
<feature type="compositionally biased region" description="Polar residues" evidence="4">
    <location>
        <begin position="436"/>
        <end position="455"/>
    </location>
</feature>
<feature type="domain" description="PX" evidence="6">
    <location>
        <begin position="262"/>
        <end position="384"/>
    </location>
</feature>
<dbReference type="Pfam" id="PF00787">
    <property type="entry name" value="PX"/>
    <property type="match status" value="1"/>
</dbReference>
<dbReference type="GO" id="GO:0000747">
    <property type="term" value="P:conjugation with cellular fusion"/>
    <property type="evidence" value="ECO:0007669"/>
    <property type="project" value="TreeGrafter"/>
</dbReference>
<dbReference type="OrthoDB" id="548867at2759"/>
<dbReference type="InterPro" id="IPR035549">
    <property type="entry name" value="Bem1/Scd2_SH3_2"/>
</dbReference>
<proteinExistence type="predicted"/>
<dbReference type="SMART" id="SM00312">
    <property type="entry name" value="PX"/>
    <property type="match status" value="1"/>
</dbReference>
<feature type="domain" description="SH3" evidence="5">
    <location>
        <begin position="1"/>
        <end position="63"/>
    </location>
</feature>
<feature type="compositionally biased region" description="Polar residues" evidence="4">
    <location>
        <begin position="69"/>
        <end position="80"/>
    </location>
</feature>
<dbReference type="CDD" id="cd06890">
    <property type="entry name" value="PX_Bem1p"/>
    <property type="match status" value="1"/>
</dbReference>
<feature type="non-terminal residue" evidence="7">
    <location>
        <position position="519"/>
    </location>
</feature>
<dbReference type="GeneID" id="54482507"/>
<dbReference type="PROSITE" id="PS50195">
    <property type="entry name" value="PX"/>
    <property type="match status" value="1"/>
</dbReference>
<sequence>VIKALYDYKSTENDPSSGYLSFSQGDFLHVIGREDDPDWYEACNPLQQTRGLVPVKYFEDVGKQVRDSAGSTHSMPSQPSAGHDSGYAEGRSPANAIVQPPEQDGMRPMRMSKTMGKGAVPMLYGEVIYDFKAERPDELDAKAGEFIIVIAQSNPEWFVAKPITRLGGPGLIPVSFIQLKDMKGNILGDPAVAVQEAGIPRVEEWKRMAADYKNGSIPLGKLETNSAQSLQQGMDRMSIGNKSHRGPGSFSQQSQQPPRGSPLAPVRACVPEYGFSESEETFYFVVKCQMEENGAHMKLHRTYQNFYDLQINLIQEFPVEAGNVSGIERSLPYMPGPVTYVTENITQGRRPNLDEYIKNLLRLGTHITHSNLVRDFFVPRGRDGPDYEVDESTYRLSGASQQSDPSHPGSRQSSQGNIYRDQSQYSNSDYAYQANHQRAQSSMSNQQHYRNQSDLSVPPPMLRNNSALTQASASSASSAMQVARIKARFPGEFTTIIRMQPPFNLQMLRRELRQRRMVE</sequence>
<feature type="region of interest" description="Disordered" evidence="4">
    <location>
        <begin position="395"/>
        <end position="417"/>
    </location>
</feature>
<evidence type="ECO:0000256" key="3">
    <source>
        <dbReference type="PROSITE-ProRule" id="PRU00192"/>
    </source>
</evidence>
<accession>A0A6A6WLC0</accession>
<dbReference type="SUPFAM" id="SSF64268">
    <property type="entry name" value="PX domain"/>
    <property type="match status" value="1"/>
</dbReference>
<keyword evidence="8" id="KW-1185">Reference proteome</keyword>
<evidence type="ECO:0000259" key="6">
    <source>
        <dbReference type="PROSITE" id="PS50195"/>
    </source>
</evidence>
<dbReference type="Proteomes" id="UP000799437">
    <property type="component" value="Unassembled WGS sequence"/>
</dbReference>
<dbReference type="FunFam" id="2.30.30.40:FF:000093">
    <property type="entry name" value="Protein kinase activator Bem1"/>
    <property type="match status" value="1"/>
</dbReference>
<evidence type="ECO:0000256" key="1">
    <source>
        <dbReference type="ARBA" id="ARBA00022443"/>
    </source>
</evidence>
<dbReference type="GO" id="GO:0035091">
    <property type="term" value="F:phosphatidylinositol binding"/>
    <property type="evidence" value="ECO:0007669"/>
    <property type="project" value="InterPro"/>
</dbReference>
<evidence type="ECO:0000313" key="8">
    <source>
        <dbReference type="Proteomes" id="UP000799437"/>
    </source>
</evidence>
<feature type="region of interest" description="Disordered" evidence="4">
    <location>
        <begin position="66"/>
        <end position="108"/>
    </location>
</feature>
<dbReference type="GO" id="GO:1902494">
    <property type="term" value="C:catalytic complex"/>
    <property type="evidence" value="ECO:0007669"/>
    <property type="project" value="UniProtKB-ARBA"/>
</dbReference>
<feature type="domain" description="SH3" evidence="5">
    <location>
        <begin position="120"/>
        <end position="182"/>
    </location>
</feature>
<keyword evidence="2" id="KW-0677">Repeat</keyword>
<feature type="non-terminal residue" evidence="7">
    <location>
        <position position="1"/>
    </location>
</feature>
<organism evidence="7 8">
    <name type="scientific">Pseudovirgaria hyperparasitica</name>
    <dbReference type="NCBI Taxonomy" id="470096"/>
    <lineage>
        <taxon>Eukaryota</taxon>
        <taxon>Fungi</taxon>
        <taxon>Dikarya</taxon>
        <taxon>Ascomycota</taxon>
        <taxon>Pezizomycotina</taxon>
        <taxon>Dothideomycetes</taxon>
        <taxon>Dothideomycetes incertae sedis</taxon>
        <taxon>Acrospermales</taxon>
        <taxon>Acrospermaceae</taxon>
        <taxon>Pseudovirgaria</taxon>
    </lineage>
</organism>
<dbReference type="Gene3D" id="2.30.30.40">
    <property type="entry name" value="SH3 Domains"/>
    <property type="match status" value="2"/>
</dbReference>
<evidence type="ECO:0000313" key="7">
    <source>
        <dbReference type="EMBL" id="KAF2762981.1"/>
    </source>
</evidence>